<feature type="region of interest" description="Disordered" evidence="1">
    <location>
        <begin position="130"/>
        <end position="154"/>
    </location>
</feature>
<evidence type="ECO:0000313" key="4">
    <source>
        <dbReference type="Proteomes" id="UP000196710"/>
    </source>
</evidence>
<dbReference type="AlphaFoldDB" id="A0A1Z2XPV6"/>
<proteinExistence type="predicted"/>
<evidence type="ECO:0000313" key="5">
    <source>
        <dbReference type="Proteomes" id="UP000596035"/>
    </source>
</evidence>
<dbReference type="KEGG" id="amur:ADH66_07135"/>
<gene>
    <name evidence="2" type="ORF">ADH66_07135</name>
    <name evidence="3" type="ORF">I5Q82_17210</name>
</gene>
<dbReference type="InterPro" id="IPR024234">
    <property type="entry name" value="DUF3801"/>
</dbReference>
<dbReference type="Proteomes" id="UP000596035">
    <property type="component" value="Chromosome"/>
</dbReference>
<name>A0A1Z2XPV6_9FIRM</name>
<evidence type="ECO:0000256" key="1">
    <source>
        <dbReference type="SAM" id="MobiDB-lite"/>
    </source>
</evidence>
<dbReference type="Proteomes" id="UP000196710">
    <property type="component" value="Chromosome"/>
</dbReference>
<sequence length="154" mass="17795">MIDEEISRSTIAISVRASKLTARGLAYALGEAARKIRKAQAPQGKQTVKQLLRHGGEASSIDLPGRMKDFDRVARRWGVDYAIKRVEKGKYLLLFKAKQADAITGCFSEYSRRMMNRGRDRHIPLREQLKRAQELVRDQPRQKERTKEAEREER</sequence>
<reference evidence="3 5" key="3">
    <citation type="submission" date="2020-11" db="EMBL/GenBank/DDBJ databases">
        <title>Closed and high quality bacterial genomes of the OMM12 community.</title>
        <authorList>
            <person name="Marbouty M."/>
            <person name="Lamy-Besnier Q."/>
            <person name="Debarbieux L."/>
            <person name="Koszul R."/>
        </authorList>
    </citation>
    <scope>NUCLEOTIDE SEQUENCE [LARGE SCALE GENOMIC DNA]</scope>
    <source>
        <strain evidence="3 5">KB18</strain>
    </source>
</reference>
<protein>
    <submittedName>
        <fullName evidence="3">PcfB family protein</fullName>
    </submittedName>
</protein>
<dbReference type="EMBL" id="CP065321">
    <property type="protein sequence ID" value="QQR29743.1"/>
    <property type="molecule type" value="Genomic_DNA"/>
</dbReference>
<organism evidence="3 5">
    <name type="scientific">Acutalibacter muris</name>
    <dbReference type="NCBI Taxonomy" id="1796620"/>
    <lineage>
        <taxon>Bacteria</taxon>
        <taxon>Bacillati</taxon>
        <taxon>Bacillota</taxon>
        <taxon>Clostridia</taxon>
        <taxon>Eubacteriales</taxon>
        <taxon>Acutalibacteraceae</taxon>
        <taxon>Acutalibacter</taxon>
    </lineage>
</organism>
<dbReference type="EMBL" id="CP021422">
    <property type="protein sequence ID" value="ASB40456.1"/>
    <property type="molecule type" value="Genomic_DNA"/>
</dbReference>
<evidence type="ECO:0000313" key="2">
    <source>
        <dbReference type="EMBL" id="ASB40456.1"/>
    </source>
</evidence>
<accession>A0A1Z2XPV6</accession>
<keyword evidence="4" id="KW-1185">Reference proteome</keyword>
<dbReference type="RefSeq" id="WP_084384183.1">
    <property type="nucleotide sequence ID" value="NZ_CP021422.1"/>
</dbReference>
<dbReference type="Pfam" id="PF12687">
    <property type="entry name" value="DUF3801"/>
    <property type="match status" value="1"/>
</dbReference>
<evidence type="ECO:0000313" key="3">
    <source>
        <dbReference type="EMBL" id="QQR29743.1"/>
    </source>
</evidence>
<reference evidence="2" key="1">
    <citation type="journal article" date="2017" name="Genome Announc.">
        <title>High-Quality Whole-Genome Sequences of the Oligo-Mouse-Microbiota Bacterial Community.</title>
        <authorList>
            <person name="Garzetti D."/>
            <person name="Brugiroux S."/>
            <person name="Bunk B."/>
            <person name="Pukall R."/>
            <person name="McCoy K.D."/>
            <person name="Macpherson A.J."/>
            <person name="Stecher B."/>
        </authorList>
    </citation>
    <scope>NUCLEOTIDE SEQUENCE</scope>
    <source>
        <strain evidence="2">KB18</strain>
    </source>
</reference>
<reference evidence="4" key="2">
    <citation type="submission" date="2017-05" db="EMBL/GenBank/DDBJ databases">
        <title>Improved OligoMM genomes.</title>
        <authorList>
            <person name="Garzetti D."/>
        </authorList>
    </citation>
    <scope>NUCLEOTIDE SEQUENCE [LARGE SCALE GENOMIC DNA]</scope>
    <source>
        <strain evidence="4">KB18</strain>
    </source>
</reference>